<dbReference type="Gene3D" id="3.30.1490.10">
    <property type="match status" value="1"/>
</dbReference>
<comment type="subunit">
    <text evidence="5">Part of the 30S ribosomal subunit. Contacts proteins S5 and S12.</text>
</comment>
<dbReference type="PANTHER" id="PTHR11758">
    <property type="entry name" value="40S RIBOSOMAL PROTEIN S15A"/>
    <property type="match status" value="1"/>
</dbReference>
<dbReference type="GO" id="GO:0005737">
    <property type="term" value="C:cytoplasm"/>
    <property type="evidence" value="ECO:0007669"/>
    <property type="project" value="UniProtKB-ARBA"/>
</dbReference>
<dbReference type="InterPro" id="IPR031337">
    <property type="entry name" value="KDPG/KHG_AS_1"/>
</dbReference>
<dbReference type="AlphaFoldDB" id="A0A554JCY6"/>
<dbReference type="FunFam" id="3.30.1490.10:FF:000001">
    <property type="entry name" value="30S ribosomal protein S8"/>
    <property type="match status" value="1"/>
</dbReference>
<name>A0A554JCY6_9BACT</name>
<reference evidence="7 8" key="1">
    <citation type="submission" date="2017-08" db="EMBL/GenBank/DDBJ databases">
        <title>Mechanisms for carbon and nitrogen cycling indicate functional differentiation within the Candidate Phyla Radiation.</title>
        <authorList>
            <person name="Danczak R.E."/>
            <person name="Johnston M.D."/>
            <person name="Kenah C."/>
            <person name="Slattery M."/>
            <person name="Wrighton K.C."/>
            <person name="Wilkins M.J."/>
        </authorList>
    </citation>
    <scope>NUCLEOTIDE SEQUENCE [LARGE SCALE GENOMIC DNA]</scope>
    <source>
        <strain evidence="7">Gr01-1014_85</strain>
    </source>
</reference>
<accession>A0A554JCY6</accession>
<dbReference type="NCBIfam" id="NF001109">
    <property type="entry name" value="PRK00136.1"/>
    <property type="match status" value="1"/>
</dbReference>
<comment type="function">
    <text evidence="5">One of the primary rRNA binding proteins, it binds directly to 16S rRNA central domain where it helps coordinate assembly of the platform of the 30S subunit.</text>
</comment>
<comment type="caution">
    <text evidence="7">The sequence shown here is derived from an EMBL/GenBank/DDBJ whole genome shotgun (WGS) entry which is preliminary data.</text>
</comment>
<evidence type="ECO:0000256" key="5">
    <source>
        <dbReference type="HAMAP-Rule" id="MF_01302"/>
    </source>
</evidence>
<dbReference type="InterPro" id="IPR000630">
    <property type="entry name" value="Ribosomal_uS8"/>
</dbReference>
<evidence type="ECO:0000256" key="6">
    <source>
        <dbReference type="RuleBase" id="RU003660"/>
    </source>
</evidence>
<dbReference type="GO" id="GO:0006412">
    <property type="term" value="P:translation"/>
    <property type="evidence" value="ECO:0007669"/>
    <property type="project" value="UniProtKB-UniRule"/>
</dbReference>
<dbReference type="Gene3D" id="3.30.1370.30">
    <property type="match status" value="1"/>
</dbReference>
<dbReference type="GO" id="GO:0019843">
    <property type="term" value="F:rRNA binding"/>
    <property type="evidence" value="ECO:0007669"/>
    <property type="project" value="UniProtKB-UniRule"/>
</dbReference>
<dbReference type="EMBL" id="VMFD01000011">
    <property type="protein sequence ID" value="TSC66252.1"/>
    <property type="molecule type" value="Genomic_DNA"/>
</dbReference>
<evidence type="ECO:0000313" key="7">
    <source>
        <dbReference type="EMBL" id="TSC66252.1"/>
    </source>
</evidence>
<dbReference type="HAMAP" id="MF_01302_B">
    <property type="entry name" value="Ribosomal_uS8_B"/>
    <property type="match status" value="1"/>
</dbReference>
<keyword evidence="5" id="KW-0699">rRNA-binding</keyword>
<dbReference type="Pfam" id="PF00410">
    <property type="entry name" value="Ribosomal_S8"/>
    <property type="match status" value="1"/>
</dbReference>
<keyword evidence="5" id="KW-0694">RNA-binding</keyword>
<dbReference type="GO" id="GO:0003735">
    <property type="term" value="F:structural constituent of ribosome"/>
    <property type="evidence" value="ECO:0007669"/>
    <property type="project" value="InterPro"/>
</dbReference>
<evidence type="ECO:0000256" key="3">
    <source>
        <dbReference type="ARBA" id="ARBA00023274"/>
    </source>
</evidence>
<dbReference type="GO" id="GO:0005840">
    <property type="term" value="C:ribosome"/>
    <property type="evidence" value="ECO:0007669"/>
    <property type="project" value="UniProtKB-KW"/>
</dbReference>
<gene>
    <name evidence="5" type="primary">rpsH</name>
    <name evidence="7" type="ORF">CEO22_174</name>
</gene>
<evidence type="ECO:0000256" key="4">
    <source>
        <dbReference type="ARBA" id="ARBA00035258"/>
    </source>
</evidence>
<dbReference type="Proteomes" id="UP000316253">
    <property type="component" value="Unassembled WGS sequence"/>
</dbReference>
<evidence type="ECO:0000313" key="8">
    <source>
        <dbReference type="Proteomes" id="UP000316253"/>
    </source>
</evidence>
<organism evidence="7 8">
    <name type="scientific">Candidatus Berkelbacteria bacterium Gr01-1014_85</name>
    <dbReference type="NCBI Taxonomy" id="2017150"/>
    <lineage>
        <taxon>Bacteria</taxon>
        <taxon>Candidatus Berkelbacteria</taxon>
    </lineage>
</organism>
<proteinExistence type="inferred from homology"/>
<protein>
    <recommendedName>
        <fullName evidence="4 5">Small ribosomal subunit protein uS8</fullName>
    </recommendedName>
</protein>
<dbReference type="PROSITE" id="PS00159">
    <property type="entry name" value="ALDOLASE_KDPG_KHG_1"/>
    <property type="match status" value="1"/>
</dbReference>
<dbReference type="InterPro" id="IPR035987">
    <property type="entry name" value="Ribosomal_uS8_sf"/>
</dbReference>
<comment type="similarity">
    <text evidence="1 5 6">Belongs to the universal ribosomal protein uS8 family.</text>
</comment>
<dbReference type="GO" id="GO:1990904">
    <property type="term" value="C:ribonucleoprotein complex"/>
    <property type="evidence" value="ECO:0007669"/>
    <property type="project" value="UniProtKB-KW"/>
</dbReference>
<sequence>MDPIADMLSAIKNAQAAKLPRLKVPASQIKERIAQILVTEGYLAKVERIETGLPILEITLRYRNELGAIRHLRRLSKPSRRIYKNRTSLPRPLRGLGIAIISTPAGLMTDKQARKQGLGGELICEAW</sequence>
<dbReference type="PROSITE" id="PS00053">
    <property type="entry name" value="RIBOSOMAL_S8"/>
    <property type="match status" value="1"/>
</dbReference>
<evidence type="ECO:0000256" key="1">
    <source>
        <dbReference type="ARBA" id="ARBA00006471"/>
    </source>
</evidence>
<keyword evidence="2 5" id="KW-0689">Ribosomal protein</keyword>
<keyword evidence="3 5" id="KW-0687">Ribonucleoprotein</keyword>
<dbReference type="InterPro" id="IPR047863">
    <property type="entry name" value="Ribosomal_uS8_CS"/>
</dbReference>
<evidence type="ECO:0000256" key="2">
    <source>
        <dbReference type="ARBA" id="ARBA00022980"/>
    </source>
</evidence>
<dbReference type="SUPFAM" id="SSF56047">
    <property type="entry name" value="Ribosomal protein S8"/>
    <property type="match status" value="1"/>
</dbReference>